<sequence>MPTTSTVDVSTPDGTADAILVTADGPGPHPGVLLYMDAFGPRPRLAEMAGRMAEQGYTVLVPNVFHRHGRAPLLDLSGLADPDQRHALFGTLGPWIRELTPTMLASDNAAYLDHLLALDDVTGPVGVVGYCFGGAAALRSAAQRPEDVAAVAAFHPARLATDDPDSPHLLADRFRAEVYVGSADQDPGMPPEMQQRLDDALTAAGVEHTCEQYDGALHGWTMADTHVYDEAATERHWDALLGLFARRLGG</sequence>
<dbReference type="InterPro" id="IPR029058">
    <property type="entry name" value="AB_hydrolase_fold"/>
</dbReference>
<keyword evidence="2" id="KW-0378">Hydrolase</keyword>
<dbReference type="InterPro" id="IPR051049">
    <property type="entry name" value="Dienelactone_hydrolase-like"/>
</dbReference>
<evidence type="ECO:0000313" key="3">
    <source>
        <dbReference type="Proteomes" id="UP000291189"/>
    </source>
</evidence>
<dbReference type="GO" id="GO:0016787">
    <property type="term" value="F:hydrolase activity"/>
    <property type="evidence" value="ECO:0007669"/>
    <property type="project" value="UniProtKB-KW"/>
</dbReference>
<name>A0A4Q5JB29_9ACTN</name>
<dbReference type="Pfam" id="PF01738">
    <property type="entry name" value="DLH"/>
    <property type="match status" value="1"/>
</dbReference>
<dbReference type="PANTHER" id="PTHR46623:SF10">
    <property type="entry name" value="CARBOXYMETHYLENEBUTENOLIDASE HOMOLOG"/>
    <property type="match status" value="1"/>
</dbReference>
<accession>A0A4Q5JB29</accession>
<dbReference type="Proteomes" id="UP000291189">
    <property type="component" value="Unassembled WGS sequence"/>
</dbReference>
<dbReference type="Gene3D" id="3.40.50.1820">
    <property type="entry name" value="alpha/beta hydrolase"/>
    <property type="match status" value="1"/>
</dbReference>
<evidence type="ECO:0000259" key="1">
    <source>
        <dbReference type="Pfam" id="PF01738"/>
    </source>
</evidence>
<dbReference type="OrthoDB" id="9787933at2"/>
<reference evidence="2 3" key="1">
    <citation type="submission" date="2019-01" db="EMBL/GenBank/DDBJ databases">
        <title>Nocardioides guangzhouensis sp. nov., an actinobacterium isolated from soil.</title>
        <authorList>
            <person name="Fu Y."/>
            <person name="Cai Y."/>
            <person name="Lin Z."/>
            <person name="Chen P."/>
        </authorList>
    </citation>
    <scope>NUCLEOTIDE SEQUENCE [LARGE SCALE GENOMIC DNA]</scope>
    <source>
        <strain evidence="2 3">NBRC 105384</strain>
    </source>
</reference>
<keyword evidence="3" id="KW-1185">Reference proteome</keyword>
<protein>
    <submittedName>
        <fullName evidence="2">Dienelactone hydrolase family protein</fullName>
    </submittedName>
</protein>
<dbReference type="PANTHER" id="PTHR46623">
    <property type="entry name" value="CARBOXYMETHYLENEBUTENOLIDASE-RELATED"/>
    <property type="match status" value="1"/>
</dbReference>
<feature type="domain" description="Dienelactone hydrolase" evidence="1">
    <location>
        <begin position="17"/>
        <end position="246"/>
    </location>
</feature>
<gene>
    <name evidence="2" type="ORF">ETU37_01515</name>
</gene>
<dbReference type="SUPFAM" id="SSF53474">
    <property type="entry name" value="alpha/beta-Hydrolases"/>
    <property type="match status" value="1"/>
</dbReference>
<comment type="caution">
    <text evidence="2">The sequence shown here is derived from an EMBL/GenBank/DDBJ whole genome shotgun (WGS) entry which is preliminary data.</text>
</comment>
<dbReference type="EMBL" id="SDPU01000007">
    <property type="protein sequence ID" value="RYU15248.1"/>
    <property type="molecule type" value="Genomic_DNA"/>
</dbReference>
<dbReference type="AlphaFoldDB" id="A0A4Q5JB29"/>
<dbReference type="InterPro" id="IPR002925">
    <property type="entry name" value="Dienelactn_hydro"/>
</dbReference>
<organism evidence="2 3">
    <name type="scientific">Nocardioides iriomotensis</name>
    <dbReference type="NCBI Taxonomy" id="715784"/>
    <lineage>
        <taxon>Bacteria</taxon>
        <taxon>Bacillati</taxon>
        <taxon>Actinomycetota</taxon>
        <taxon>Actinomycetes</taxon>
        <taxon>Propionibacteriales</taxon>
        <taxon>Nocardioidaceae</taxon>
        <taxon>Nocardioides</taxon>
    </lineage>
</organism>
<dbReference type="RefSeq" id="WP_129985111.1">
    <property type="nucleotide sequence ID" value="NZ_SDPU01000007.1"/>
</dbReference>
<evidence type="ECO:0000313" key="2">
    <source>
        <dbReference type="EMBL" id="RYU15248.1"/>
    </source>
</evidence>
<proteinExistence type="predicted"/>